<evidence type="ECO:0000313" key="3">
    <source>
        <dbReference type="EMBL" id="KIV95235.1"/>
    </source>
</evidence>
<sequence>MTTTFLNTGLPLWLFILLIVIGSGILVATGAVLWRCWLQRRRARRADWDGFTGPTRRMTVRRGRMVPTSQHLSLTGSMFGTKQFGLLADNESTMAGRRSPFEWWNSVVDRSQSRQEQMSQVDGASIFTTRPSSRATSVATRRDFRSATPTRTPEKPKDALTRVTELNFPSSSPSPPSPSEMRPTINFSRSFVRTPSSPLAQRSQNVLSLIEETSPHQSMIVNPPRRTSTRSSHFAAIDPLDRTPLPGPVMDSRSGSRKSAVSPITPEFQNFSNRSPLQAHPPSTPNVPIPPLPALRYNRRSMSGLSSDLPETNKTSPFEPVRPKTADAAHTRSTHGPQKLSKRRSTSRHPSIAVPKPIAYTSFQSSVVPSPSYRQPTNNHAEVPEGRSIVDRRGSTQTIDSTTEKRKSTASIGPSGIVYESQIPDYWLSRANLHDASTPLTPRTQNHKDSFLANLPQETPVVSSEERENAIGVLTVPGKHNSRVLRKKSLRKMEMVSSVS</sequence>
<keyword evidence="2" id="KW-1133">Transmembrane helix</keyword>
<keyword evidence="4" id="KW-1185">Reference proteome</keyword>
<organism evidence="3 4">
    <name type="scientific">Exophiala mesophila</name>
    <name type="common">Black yeast-like fungus</name>
    <dbReference type="NCBI Taxonomy" id="212818"/>
    <lineage>
        <taxon>Eukaryota</taxon>
        <taxon>Fungi</taxon>
        <taxon>Dikarya</taxon>
        <taxon>Ascomycota</taxon>
        <taxon>Pezizomycotina</taxon>
        <taxon>Eurotiomycetes</taxon>
        <taxon>Chaetothyriomycetidae</taxon>
        <taxon>Chaetothyriales</taxon>
        <taxon>Herpotrichiellaceae</taxon>
        <taxon>Exophiala</taxon>
    </lineage>
</organism>
<feature type="region of interest" description="Disordered" evidence="1">
    <location>
        <begin position="302"/>
        <end position="358"/>
    </location>
</feature>
<feature type="region of interest" description="Disordered" evidence="1">
    <location>
        <begin position="131"/>
        <end position="157"/>
    </location>
</feature>
<reference evidence="3 4" key="1">
    <citation type="submission" date="2015-01" db="EMBL/GenBank/DDBJ databases">
        <title>The Genome Sequence of Exophiala mesophila CBS40295.</title>
        <authorList>
            <consortium name="The Broad Institute Genomics Platform"/>
            <person name="Cuomo C."/>
            <person name="de Hoog S."/>
            <person name="Gorbushina A."/>
            <person name="Stielow B."/>
            <person name="Teixiera M."/>
            <person name="Abouelleil A."/>
            <person name="Chapman S.B."/>
            <person name="Priest M."/>
            <person name="Young S.K."/>
            <person name="Wortman J."/>
            <person name="Nusbaum C."/>
            <person name="Birren B."/>
        </authorList>
    </citation>
    <scope>NUCLEOTIDE SEQUENCE [LARGE SCALE GENOMIC DNA]</scope>
    <source>
        <strain evidence="3 4">CBS 40295</strain>
    </source>
</reference>
<dbReference type="OrthoDB" id="4148626at2759"/>
<dbReference type="Proteomes" id="UP000054302">
    <property type="component" value="Unassembled WGS sequence"/>
</dbReference>
<feature type="compositionally biased region" description="Polar residues" evidence="1">
    <location>
        <begin position="302"/>
        <end position="316"/>
    </location>
</feature>
<feature type="transmembrane region" description="Helical" evidence="2">
    <location>
        <begin position="12"/>
        <end position="34"/>
    </location>
</feature>
<dbReference type="EMBL" id="KN847521">
    <property type="protein sequence ID" value="KIV95235.1"/>
    <property type="molecule type" value="Genomic_DNA"/>
</dbReference>
<proteinExistence type="predicted"/>
<evidence type="ECO:0000313" key="4">
    <source>
        <dbReference type="Proteomes" id="UP000054302"/>
    </source>
</evidence>
<feature type="compositionally biased region" description="Basic and acidic residues" evidence="1">
    <location>
        <begin position="321"/>
        <end position="330"/>
    </location>
</feature>
<dbReference type="GeneID" id="27320757"/>
<feature type="region of interest" description="Disordered" evidence="1">
    <location>
        <begin position="238"/>
        <end position="264"/>
    </location>
</feature>
<dbReference type="HOGENOM" id="CLU_042300_0_0_1"/>
<dbReference type="RefSeq" id="XP_016226809.1">
    <property type="nucleotide sequence ID" value="XM_016367291.1"/>
</dbReference>
<dbReference type="VEuPathDB" id="FungiDB:PV10_02912"/>
<dbReference type="AlphaFoldDB" id="A0A0D1X0E6"/>
<keyword evidence="2" id="KW-0812">Transmembrane</keyword>
<protein>
    <submittedName>
        <fullName evidence="3">Uncharacterized protein</fullName>
    </submittedName>
</protein>
<evidence type="ECO:0000256" key="1">
    <source>
        <dbReference type="SAM" id="MobiDB-lite"/>
    </source>
</evidence>
<gene>
    <name evidence="3" type="ORF">PV10_02912</name>
</gene>
<keyword evidence="2" id="KW-0472">Membrane</keyword>
<dbReference type="OMA" id="RRSPFEW"/>
<evidence type="ECO:0000256" key="2">
    <source>
        <dbReference type="SAM" id="Phobius"/>
    </source>
</evidence>
<name>A0A0D1X0E6_EXOME</name>
<accession>A0A0D1X0E6</accession>